<dbReference type="Gene3D" id="1.10.3720.10">
    <property type="entry name" value="MetI-like"/>
    <property type="match status" value="1"/>
</dbReference>
<feature type="transmembrane region" description="Helical" evidence="7">
    <location>
        <begin position="230"/>
        <end position="251"/>
    </location>
</feature>
<evidence type="ECO:0000256" key="5">
    <source>
        <dbReference type="ARBA" id="ARBA00022989"/>
    </source>
</evidence>
<dbReference type="PROSITE" id="PS50928">
    <property type="entry name" value="ABC_TM1"/>
    <property type="match status" value="1"/>
</dbReference>
<keyword evidence="6 7" id="KW-0472">Membrane</keyword>
<comment type="subcellular location">
    <subcellularLocation>
        <location evidence="1 7">Cell membrane</location>
        <topology evidence="1 7">Multi-pass membrane protein</topology>
    </subcellularLocation>
</comment>
<keyword evidence="4 7" id="KW-0812">Transmembrane</keyword>
<dbReference type="InterPro" id="IPR000515">
    <property type="entry name" value="MetI-like"/>
</dbReference>
<evidence type="ECO:0000256" key="6">
    <source>
        <dbReference type="ARBA" id="ARBA00023136"/>
    </source>
</evidence>
<dbReference type="Pfam" id="PF00528">
    <property type="entry name" value="BPD_transp_1"/>
    <property type="match status" value="1"/>
</dbReference>
<feature type="transmembrane region" description="Helical" evidence="7">
    <location>
        <begin position="91"/>
        <end position="115"/>
    </location>
</feature>
<evidence type="ECO:0000259" key="8">
    <source>
        <dbReference type="PROSITE" id="PS50928"/>
    </source>
</evidence>
<reference evidence="9" key="1">
    <citation type="submission" date="2020-10" db="EMBL/GenBank/DDBJ databases">
        <authorList>
            <person name="Gilroy R."/>
        </authorList>
    </citation>
    <scope>NUCLEOTIDE SEQUENCE</scope>
    <source>
        <strain evidence="9">11687</strain>
    </source>
</reference>
<dbReference type="SUPFAM" id="SSF161098">
    <property type="entry name" value="MetI-like"/>
    <property type="match status" value="1"/>
</dbReference>
<evidence type="ECO:0000256" key="4">
    <source>
        <dbReference type="ARBA" id="ARBA00022692"/>
    </source>
</evidence>
<evidence type="ECO:0000313" key="10">
    <source>
        <dbReference type="Proteomes" id="UP000824081"/>
    </source>
</evidence>
<accession>A0A9D1MET5</accession>
<gene>
    <name evidence="9" type="ORF">IAC57_02035</name>
</gene>
<feature type="transmembrane region" description="Helical" evidence="7">
    <location>
        <begin position="127"/>
        <end position="147"/>
    </location>
</feature>
<dbReference type="GO" id="GO:0055085">
    <property type="term" value="P:transmembrane transport"/>
    <property type="evidence" value="ECO:0007669"/>
    <property type="project" value="InterPro"/>
</dbReference>
<evidence type="ECO:0000256" key="2">
    <source>
        <dbReference type="ARBA" id="ARBA00022448"/>
    </source>
</evidence>
<feature type="domain" description="ABC transmembrane type-1" evidence="8">
    <location>
        <begin position="91"/>
        <end position="282"/>
    </location>
</feature>
<feature type="transmembrane region" description="Helical" evidence="7">
    <location>
        <begin position="202"/>
        <end position="224"/>
    </location>
</feature>
<proteinExistence type="inferred from homology"/>
<evidence type="ECO:0000256" key="1">
    <source>
        <dbReference type="ARBA" id="ARBA00004651"/>
    </source>
</evidence>
<protein>
    <submittedName>
        <fullName evidence="9">Carbohydrate ABC transporter permease</fullName>
    </submittedName>
</protein>
<feature type="transmembrane region" description="Helical" evidence="7">
    <location>
        <begin position="263"/>
        <end position="282"/>
    </location>
</feature>
<evidence type="ECO:0000256" key="7">
    <source>
        <dbReference type="RuleBase" id="RU363032"/>
    </source>
</evidence>
<keyword evidence="5 7" id="KW-1133">Transmembrane helix</keyword>
<dbReference type="PANTHER" id="PTHR43744:SF8">
    <property type="entry name" value="SN-GLYCEROL-3-PHOSPHATE TRANSPORT SYSTEM PERMEASE PROTEIN UGPE"/>
    <property type="match status" value="1"/>
</dbReference>
<evidence type="ECO:0000313" key="9">
    <source>
        <dbReference type="EMBL" id="HIU58859.1"/>
    </source>
</evidence>
<dbReference type="PANTHER" id="PTHR43744">
    <property type="entry name" value="ABC TRANSPORTER PERMEASE PROTEIN MG189-RELATED-RELATED"/>
    <property type="match status" value="1"/>
</dbReference>
<keyword evidence="2 7" id="KW-0813">Transport</keyword>
<dbReference type="EMBL" id="DVMZ01000056">
    <property type="protein sequence ID" value="HIU58859.1"/>
    <property type="molecule type" value="Genomic_DNA"/>
</dbReference>
<dbReference type="InterPro" id="IPR035906">
    <property type="entry name" value="MetI-like_sf"/>
</dbReference>
<feature type="transmembrane region" description="Helical" evidence="7">
    <location>
        <begin position="14"/>
        <end position="41"/>
    </location>
</feature>
<feature type="transmembrane region" description="Helical" evidence="7">
    <location>
        <begin position="159"/>
        <end position="181"/>
    </location>
</feature>
<name>A0A9D1MET5_9FIRM</name>
<organism evidence="9 10">
    <name type="scientific">Candidatus Scatosoma pullistercoris</name>
    <dbReference type="NCBI Taxonomy" id="2840934"/>
    <lineage>
        <taxon>Bacteria</taxon>
        <taxon>Bacillati</taxon>
        <taxon>Bacillota</taxon>
        <taxon>Clostridia</taxon>
        <taxon>Candidatus Scatosoma</taxon>
    </lineage>
</organism>
<comment type="similarity">
    <text evidence="7">Belongs to the binding-protein-dependent transport system permease family.</text>
</comment>
<dbReference type="Proteomes" id="UP000824081">
    <property type="component" value="Unassembled WGS sequence"/>
</dbReference>
<dbReference type="GO" id="GO:0005886">
    <property type="term" value="C:plasma membrane"/>
    <property type="evidence" value="ECO:0007669"/>
    <property type="project" value="UniProtKB-SubCell"/>
</dbReference>
<dbReference type="CDD" id="cd06261">
    <property type="entry name" value="TM_PBP2"/>
    <property type="match status" value="1"/>
</dbReference>
<sequence>MTNNKIRKSSRSRFTVFTAVLLAFLIVYVISLFIPLLWALMTSFKAQTDFRLNIIGLPKEWVWNYSFVFDRFKVDVTTPEGRKIVGMGMMFLYSFAYALGCSFFNTLTPCITSYLCARFPFRFSKAVYTAVIVTMILPIVGSLPAEIRMARFFGLYDQIWGLWVMKANFLGMYFLVFYGMFRQMPMAYTEAAKIDGAGNLSILLIIVLPLVKNTFFTVMLINFIGFWNDYQIPLIYLPSYPTIAYGMYYMAYTTENTLSTVPMRMTGAMLMLLPILVLFLAFHKRLLGNLTVGGIKG</sequence>
<evidence type="ECO:0000256" key="3">
    <source>
        <dbReference type="ARBA" id="ARBA00022475"/>
    </source>
</evidence>
<comment type="caution">
    <text evidence="9">The sequence shown here is derived from an EMBL/GenBank/DDBJ whole genome shotgun (WGS) entry which is preliminary data.</text>
</comment>
<reference evidence="9" key="2">
    <citation type="journal article" date="2021" name="PeerJ">
        <title>Extensive microbial diversity within the chicken gut microbiome revealed by metagenomics and culture.</title>
        <authorList>
            <person name="Gilroy R."/>
            <person name="Ravi A."/>
            <person name="Getino M."/>
            <person name="Pursley I."/>
            <person name="Horton D.L."/>
            <person name="Alikhan N.F."/>
            <person name="Baker D."/>
            <person name="Gharbi K."/>
            <person name="Hall N."/>
            <person name="Watson M."/>
            <person name="Adriaenssens E.M."/>
            <person name="Foster-Nyarko E."/>
            <person name="Jarju S."/>
            <person name="Secka A."/>
            <person name="Antonio M."/>
            <person name="Oren A."/>
            <person name="Chaudhuri R.R."/>
            <person name="La Ragione R."/>
            <person name="Hildebrand F."/>
            <person name="Pallen M.J."/>
        </authorList>
    </citation>
    <scope>NUCLEOTIDE SEQUENCE</scope>
    <source>
        <strain evidence="9">11687</strain>
    </source>
</reference>
<keyword evidence="3" id="KW-1003">Cell membrane</keyword>
<dbReference type="AlphaFoldDB" id="A0A9D1MET5"/>